<dbReference type="SMART" id="SM00100">
    <property type="entry name" value="cNMP"/>
    <property type="match status" value="1"/>
</dbReference>
<dbReference type="FunFam" id="1.10.287.70:FF:000123">
    <property type="entry name" value="Potassium channel KAT3"/>
    <property type="match status" value="1"/>
</dbReference>
<accession>A0AAE0LD72</accession>
<evidence type="ECO:0000256" key="6">
    <source>
        <dbReference type="ARBA" id="ARBA00022882"/>
    </source>
</evidence>
<dbReference type="SUPFAM" id="SSF51206">
    <property type="entry name" value="cAMP-binding domain-like"/>
    <property type="match status" value="1"/>
</dbReference>
<keyword evidence="10 13" id="KW-0472">Membrane</keyword>
<reference evidence="15 16" key="1">
    <citation type="journal article" date="2015" name="Genome Biol. Evol.">
        <title>Comparative Genomics of a Bacterivorous Green Alga Reveals Evolutionary Causalities and Consequences of Phago-Mixotrophic Mode of Nutrition.</title>
        <authorList>
            <person name="Burns J.A."/>
            <person name="Paasch A."/>
            <person name="Narechania A."/>
            <person name="Kim E."/>
        </authorList>
    </citation>
    <scope>NUCLEOTIDE SEQUENCE [LARGE SCALE GENOMIC DNA]</scope>
    <source>
        <strain evidence="15 16">PLY_AMNH</strain>
    </source>
</reference>
<evidence type="ECO:0000256" key="11">
    <source>
        <dbReference type="ARBA" id="ARBA00023303"/>
    </source>
</evidence>
<organism evidence="15 16">
    <name type="scientific">Cymbomonas tetramitiformis</name>
    <dbReference type="NCBI Taxonomy" id="36881"/>
    <lineage>
        <taxon>Eukaryota</taxon>
        <taxon>Viridiplantae</taxon>
        <taxon>Chlorophyta</taxon>
        <taxon>Pyramimonadophyceae</taxon>
        <taxon>Pyramimonadales</taxon>
        <taxon>Pyramimonadaceae</taxon>
        <taxon>Cymbomonas</taxon>
    </lineage>
</organism>
<evidence type="ECO:0000313" key="15">
    <source>
        <dbReference type="EMBL" id="KAK3280772.1"/>
    </source>
</evidence>
<dbReference type="SUPFAM" id="SSF81324">
    <property type="entry name" value="Voltage-gated potassium channels"/>
    <property type="match status" value="1"/>
</dbReference>
<evidence type="ECO:0000256" key="10">
    <source>
        <dbReference type="ARBA" id="ARBA00023136"/>
    </source>
</evidence>
<keyword evidence="4 13" id="KW-0812">Transmembrane</keyword>
<dbReference type="AlphaFoldDB" id="A0AAE0LD72"/>
<dbReference type="Pfam" id="PF00520">
    <property type="entry name" value="Ion_trans"/>
    <property type="match status" value="1"/>
</dbReference>
<dbReference type="Gene3D" id="1.10.287.630">
    <property type="entry name" value="Helix hairpin bin"/>
    <property type="match status" value="1"/>
</dbReference>
<comment type="subcellular location">
    <subcellularLocation>
        <location evidence="1">Membrane</location>
        <topology evidence="1">Multi-pass membrane protein</topology>
    </subcellularLocation>
</comment>
<feature type="transmembrane region" description="Helical" evidence="13">
    <location>
        <begin position="55"/>
        <end position="76"/>
    </location>
</feature>
<comment type="caution">
    <text evidence="15">The sequence shown here is derived from an EMBL/GenBank/DDBJ whole genome shotgun (WGS) entry which is preliminary data.</text>
</comment>
<dbReference type="InterPro" id="IPR050818">
    <property type="entry name" value="KCNH_animal-type"/>
</dbReference>
<keyword evidence="6" id="KW-0851">Voltage-gated channel</keyword>
<dbReference type="GO" id="GO:0005249">
    <property type="term" value="F:voltage-gated potassium channel activity"/>
    <property type="evidence" value="ECO:0007669"/>
    <property type="project" value="InterPro"/>
</dbReference>
<dbReference type="PANTHER" id="PTHR10217">
    <property type="entry name" value="VOLTAGE AND LIGAND GATED POTASSIUM CHANNEL"/>
    <property type="match status" value="1"/>
</dbReference>
<dbReference type="InterPro" id="IPR003938">
    <property type="entry name" value="K_chnl_volt-dep_EAG/ELK/ERG"/>
</dbReference>
<dbReference type="GO" id="GO:0005886">
    <property type="term" value="C:plasma membrane"/>
    <property type="evidence" value="ECO:0007669"/>
    <property type="project" value="TreeGrafter"/>
</dbReference>
<evidence type="ECO:0000256" key="1">
    <source>
        <dbReference type="ARBA" id="ARBA00004141"/>
    </source>
</evidence>
<protein>
    <recommendedName>
        <fullName evidence="14">Cyclic nucleotide-binding domain-containing protein</fullName>
    </recommendedName>
</protein>
<feature type="region of interest" description="Disordered" evidence="12">
    <location>
        <begin position="1"/>
        <end position="31"/>
    </location>
</feature>
<feature type="transmembrane region" description="Helical" evidence="13">
    <location>
        <begin position="200"/>
        <end position="221"/>
    </location>
</feature>
<evidence type="ECO:0000256" key="3">
    <source>
        <dbReference type="ARBA" id="ARBA00022538"/>
    </source>
</evidence>
<dbReference type="InterPro" id="IPR018490">
    <property type="entry name" value="cNMP-bd_dom_sf"/>
</dbReference>
<evidence type="ECO:0000256" key="7">
    <source>
        <dbReference type="ARBA" id="ARBA00022958"/>
    </source>
</evidence>
<proteinExistence type="predicted"/>
<dbReference type="PRINTS" id="PR01463">
    <property type="entry name" value="EAGCHANLFMLY"/>
</dbReference>
<evidence type="ECO:0000256" key="9">
    <source>
        <dbReference type="ARBA" id="ARBA00023065"/>
    </source>
</evidence>
<feature type="transmembrane region" description="Helical" evidence="13">
    <location>
        <begin position="130"/>
        <end position="152"/>
    </location>
</feature>
<evidence type="ECO:0000259" key="14">
    <source>
        <dbReference type="PROSITE" id="PS50042"/>
    </source>
</evidence>
<dbReference type="EMBL" id="LGRX02004267">
    <property type="protein sequence ID" value="KAK3280772.1"/>
    <property type="molecule type" value="Genomic_DNA"/>
</dbReference>
<dbReference type="GO" id="GO:0042391">
    <property type="term" value="P:regulation of membrane potential"/>
    <property type="evidence" value="ECO:0007669"/>
    <property type="project" value="TreeGrafter"/>
</dbReference>
<feature type="transmembrane region" description="Helical" evidence="13">
    <location>
        <begin position="88"/>
        <end position="110"/>
    </location>
</feature>
<dbReference type="PANTHER" id="PTHR10217:SF435">
    <property type="entry name" value="POTASSIUM VOLTAGE-GATED CHANNEL PROTEIN EAG"/>
    <property type="match status" value="1"/>
</dbReference>
<feature type="domain" description="Cyclic nucleotide-binding" evidence="14">
    <location>
        <begin position="383"/>
        <end position="486"/>
    </location>
</feature>
<keyword evidence="3" id="KW-0633">Potassium transport</keyword>
<evidence type="ECO:0000313" key="16">
    <source>
        <dbReference type="Proteomes" id="UP001190700"/>
    </source>
</evidence>
<dbReference type="CDD" id="cd00038">
    <property type="entry name" value="CAP_ED"/>
    <property type="match status" value="1"/>
</dbReference>
<gene>
    <name evidence="15" type="ORF">CYMTET_11403</name>
</gene>
<dbReference type="InterPro" id="IPR000595">
    <property type="entry name" value="cNMP-bd_dom"/>
</dbReference>
<dbReference type="GO" id="GO:0034702">
    <property type="term" value="C:monoatomic ion channel complex"/>
    <property type="evidence" value="ECO:0007669"/>
    <property type="project" value="UniProtKB-KW"/>
</dbReference>
<evidence type="ECO:0000256" key="2">
    <source>
        <dbReference type="ARBA" id="ARBA00022448"/>
    </source>
</evidence>
<feature type="transmembrane region" description="Helical" evidence="13">
    <location>
        <begin position="283"/>
        <end position="305"/>
    </location>
</feature>
<dbReference type="Gene3D" id="2.60.120.10">
    <property type="entry name" value="Jelly Rolls"/>
    <property type="match status" value="1"/>
</dbReference>
<evidence type="ECO:0000256" key="13">
    <source>
        <dbReference type="SAM" id="Phobius"/>
    </source>
</evidence>
<name>A0AAE0LD72_9CHLO</name>
<dbReference type="InterPro" id="IPR005821">
    <property type="entry name" value="Ion_trans_dom"/>
</dbReference>
<sequence length="632" mass="71108">MELPGQVETLKAADKTGEAKPREHGGDTSTLAQVMSPPKFILDPRSAAMKKWDQMTAILLIFTATVTPYEVGFLVTSLETVGAQVLFYMNRIIDVAFFLDLLFNFRLAYFDPNIATGVWVFDERKISYKYLGGMFFWDFISVLPFGCIGIFVDSEAINNLKILRVVRLLRLVKLQRILRTGKLLKQVEDTMAINYNLMTLVKFIVLTLFIAHWLACGWHLVVRFEGGEMSWVSNYFSNWVDPYEDPGAFSKYIAALYWAFVTMSTIGYGDVVPTTDAERFFEIVAMLCGTSVFAYVVGSVCTIVGNMDRKNGEFFELMDSLNAFMADLKLNAPLRVKLRQYFHYRRRSAIFGGYQGLLGLMSPELQGDVAVEQCGDWVNKVPFFRNAPAPFIASIAKALQTKTFPQGEDVIQVSSKVESLYIVQRGVVGGRGRLFTSGKVFGQDILAGEGCATYTATALSFTDLYGLLRDDLEETLQQFPKMKHRLQKAGRISVAKEAMYAFTTLWKKKVYGNRLAGNASYIEDLLGKSEAEENQLTPVALTRRKVLQRISRRVDEVYNISGGAERPNLDAVTSSELTMWERKEDEETMGNSTVLDAVRTISKQLETNTATLNAIQMSIVNLSSRMDIMESR</sequence>
<evidence type="ECO:0000256" key="4">
    <source>
        <dbReference type="ARBA" id="ARBA00022692"/>
    </source>
</evidence>
<evidence type="ECO:0000256" key="8">
    <source>
        <dbReference type="ARBA" id="ARBA00022989"/>
    </source>
</evidence>
<dbReference type="PROSITE" id="PS50042">
    <property type="entry name" value="CNMP_BINDING_3"/>
    <property type="match status" value="1"/>
</dbReference>
<keyword evidence="2" id="KW-0813">Transport</keyword>
<evidence type="ECO:0000256" key="5">
    <source>
        <dbReference type="ARBA" id="ARBA00022826"/>
    </source>
</evidence>
<feature type="compositionally biased region" description="Basic and acidic residues" evidence="12">
    <location>
        <begin position="11"/>
        <end position="26"/>
    </location>
</feature>
<evidence type="ECO:0000256" key="12">
    <source>
        <dbReference type="SAM" id="MobiDB-lite"/>
    </source>
</evidence>
<keyword evidence="8 13" id="KW-1133">Transmembrane helix</keyword>
<dbReference type="InterPro" id="IPR014710">
    <property type="entry name" value="RmlC-like_jellyroll"/>
</dbReference>
<keyword evidence="11" id="KW-0407">Ion channel</keyword>
<keyword evidence="9" id="KW-0406">Ion transport</keyword>
<feature type="transmembrane region" description="Helical" evidence="13">
    <location>
        <begin position="252"/>
        <end position="271"/>
    </location>
</feature>
<dbReference type="Proteomes" id="UP001190700">
    <property type="component" value="Unassembled WGS sequence"/>
</dbReference>
<keyword evidence="5" id="KW-0631">Potassium channel</keyword>
<keyword evidence="16" id="KW-1185">Reference proteome</keyword>
<dbReference type="Gene3D" id="1.10.287.70">
    <property type="match status" value="1"/>
</dbReference>
<keyword evidence="7" id="KW-0630">Potassium</keyword>